<accession>A0A9P6XAE0</accession>
<dbReference type="SMART" id="SM00355">
    <property type="entry name" value="ZnF_C2H2"/>
    <property type="match status" value="2"/>
</dbReference>
<keyword evidence="6" id="KW-0539">Nucleus</keyword>
<evidence type="ECO:0000256" key="1">
    <source>
        <dbReference type="ARBA" id="ARBA00004123"/>
    </source>
</evidence>
<dbReference type="GO" id="GO:0000785">
    <property type="term" value="C:chromatin"/>
    <property type="evidence" value="ECO:0007669"/>
    <property type="project" value="TreeGrafter"/>
</dbReference>
<evidence type="ECO:0000313" key="9">
    <source>
        <dbReference type="EMBL" id="KAG1308679.1"/>
    </source>
</evidence>
<sequence>MYNNQVYSEVFNWWCSVKQDAWADYYFIEQLNDCFQHIPLEISTSSEQDTVQVKQEQKKKKDKRHKCDYCSRAFARKHDLKRHTRVHTGDKPYDCPCCRKSFARSDALKRHIQIDAKCRTSEEVIAYKQAGKRRMKQVKN</sequence>
<protein>
    <recommendedName>
        <fullName evidence="8">C2H2-type domain-containing protein</fullName>
    </recommendedName>
</protein>
<gene>
    <name evidence="9" type="ORF">G6F64_005871</name>
</gene>
<name>A0A9P6XAE0_RHIOR</name>
<dbReference type="PANTHER" id="PTHR40626:SF11">
    <property type="entry name" value="ZINC FINGER PROTEIN YPR022C"/>
    <property type="match status" value="1"/>
</dbReference>
<dbReference type="FunFam" id="3.30.160.60:FF:001732">
    <property type="entry name" value="Zgc:162936"/>
    <property type="match status" value="1"/>
</dbReference>
<evidence type="ECO:0000256" key="3">
    <source>
        <dbReference type="ARBA" id="ARBA00022737"/>
    </source>
</evidence>
<comment type="subcellular location">
    <subcellularLocation>
        <location evidence="1">Nucleus</location>
    </subcellularLocation>
</comment>
<dbReference type="InterPro" id="IPR036236">
    <property type="entry name" value="Znf_C2H2_sf"/>
</dbReference>
<feature type="domain" description="C2H2-type" evidence="8">
    <location>
        <begin position="93"/>
        <end position="120"/>
    </location>
</feature>
<dbReference type="AlphaFoldDB" id="A0A9P6XAE0"/>
<dbReference type="Proteomes" id="UP000716291">
    <property type="component" value="Unassembled WGS sequence"/>
</dbReference>
<dbReference type="OrthoDB" id="8922241at2759"/>
<dbReference type="GO" id="GO:0000978">
    <property type="term" value="F:RNA polymerase II cis-regulatory region sequence-specific DNA binding"/>
    <property type="evidence" value="ECO:0007669"/>
    <property type="project" value="InterPro"/>
</dbReference>
<dbReference type="Gene3D" id="3.30.160.60">
    <property type="entry name" value="Classic Zinc Finger"/>
    <property type="match status" value="2"/>
</dbReference>
<evidence type="ECO:0000259" key="8">
    <source>
        <dbReference type="PROSITE" id="PS50157"/>
    </source>
</evidence>
<evidence type="ECO:0000256" key="7">
    <source>
        <dbReference type="PROSITE-ProRule" id="PRU00042"/>
    </source>
</evidence>
<evidence type="ECO:0000256" key="5">
    <source>
        <dbReference type="ARBA" id="ARBA00022833"/>
    </source>
</evidence>
<evidence type="ECO:0000256" key="6">
    <source>
        <dbReference type="ARBA" id="ARBA00023242"/>
    </source>
</evidence>
<evidence type="ECO:0000256" key="2">
    <source>
        <dbReference type="ARBA" id="ARBA00022723"/>
    </source>
</evidence>
<keyword evidence="4 7" id="KW-0863">Zinc-finger</keyword>
<dbReference type="PROSITE" id="PS00028">
    <property type="entry name" value="ZINC_FINGER_C2H2_1"/>
    <property type="match status" value="1"/>
</dbReference>
<dbReference type="PROSITE" id="PS50157">
    <property type="entry name" value="ZINC_FINGER_C2H2_2"/>
    <property type="match status" value="2"/>
</dbReference>
<dbReference type="GO" id="GO:0008270">
    <property type="term" value="F:zinc ion binding"/>
    <property type="evidence" value="ECO:0007669"/>
    <property type="project" value="UniProtKB-KW"/>
</dbReference>
<evidence type="ECO:0000313" key="10">
    <source>
        <dbReference type="Proteomes" id="UP000716291"/>
    </source>
</evidence>
<proteinExistence type="predicted"/>
<keyword evidence="2" id="KW-0479">Metal-binding</keyword>
<keyword evidence="10" id="KW-1185">Reference proteome</keyword>
<dbReference type="InterPro" id="IPR051059">
    <property type="entry name" value="VerF-like"/>
</dbReference>
<keyword evidence="5" id="KW-0862">Zinc</keyword>
<dbReference type="PANTHER" id="PTHR40626">
    <property type="entry name" value="MIP31509P"/>
    <property type="match status" value="1"/>
</dbReference>
<dbReference type="GO" id="GO:0005634">
    <property type="term" value="C:nucleus"/>
    <property type="evidence" value="ECO:0007669"/>
    <property type="project" value="UniProtKB-SubCell"/>
</dbReference>
<evidence type="ECO:0000256" key="4">
    <source>
        <dbReference type="ARBA" id="ARBA00022771"/>
    </source>
</evidence>
<dbReference type="GO" id="GO:0000981">
    <property type="term" value="F:DNA-binding transcription factor activity, RNA polymerase II-specific"/>
    <property type="evidence" value="ECO:0007669"/>
    <property type="project" value="InterPro"/>
</dbReference>
<dbReference type="SUPFAM" id="SSF57667">
    <property type="entry name" value="beta-beta-alpha zinc fingers"/>
    <property type="match status" value="1"/>
</dbReference>
<organism evidence="9 10">
    <name type="scientific">Rhizopus oryzae</name>
    <name type="common">Mucormycosis agent</name>
    <name type="synonym">Rhizopus arrhizus var. delemar</name>
    <dbReference type="NCBI Taxonomy" id="64495"/>
    <lineage>
        <taxon>Eukaryota</taxon>
        <taxon>Fungi</taxon>
        <taxon>Fungi incertae sedis</taxon>
        <taxon>Mucoromycota</taxon>
        <taxon>Mucoromycotina</taxon>
        <taxon>Mucoromycetes</taxon>
        <taxon>Mucorales</taxon>
        <taxon>Mucorineae</taxon>
        <taxon>Rhizopodaceae</taxon>
        <taxon>Rhizopus</taxon>
    </lineage>
</organism>
<dbReference type="Pfam" id="PF00096">
    <property type="entry name" value="zf-C2H2"/>
    <property type="match status" value="2"/>
</dbReference>
<feature type="domain" description="C2H2-type" evidence="8">
    <location>
        <begin position="65"/>
        <end position="92"/>
    </location>
</feature>
<keyword evidence="3" id="KW-0677">Repeat</keyword>
<dbReference type="GO" id="GO:0045893">
    <property type="term" value="P:positive regulation of DNA-templated transcription"/>
    <property type="evidence" value="ECO:0007669"/>
    <property type="project" value="UniProtKB-ARBA"/>
</dbReference>
<comment type="caution">
    <text evidence="9">The sequence shown here is derived from an EMBL/GenBank/DDBJ whole genome shotgun (WGS) entry which is preliminary data.</text>
</comment>
<reference evidence="9" key="1">
    <citation type="journal article" date="2020" name="Microb. Genom.">
        <title>Genetic diversity of clinical and environmental Mucorales isolates obtained from an investigation of mucormycosis cases among solid organ transplant recipients.</title>
        <authorList>
            <person name="Nguyen M.H."/>
            <person name="Kaul D."/>
            <person name="Muto C."/>
            <person name="Cheng S.J."/>
            <person name="Richter R.A."/>
            <person name="Bruno V.M."/>
            <person name="Liu G."/>
            <person name="Beyhan S."/>
            <person name="Sundermann A.J."/>
            <person name="Mounaud S."/>
            <person name="Pasculle A.W."/>
            <person name="Nierman W.C."/>
            <person name="Driscoll E."/>
            <person name="Cumbie R."/>
            <person name="Clancy C.J."/>
            <person name="Dupont C.L."/>
        </authorList>
    </citation>
    <scope>NUCLEOTIDE SEQUENCE</scope>
    <source>
        <strain evidence="9">GL11</strain>
    </source>
</reference>
<dbReference type="InterPro" id="IPR013087">
    <property type="entry name" value="Znf_C2H2_type"/>
</dbReference>
<dbReference type="EMBL" id="JAANQT010000747">
    <property type="protein sequence ID" value="KAG1308679.1"/>
    <property type="molecule type" value="Genomic_DNA"/>
</dbReference>
<dbReference type="FunFam" id="3.30.160.60:FF:000303">
    <property type="entry name" value="Zinc finger protein 41"/>
    <property type="match status" value="1"/>
</dbReference>